<keyword evidence="5" id="KW-0539">Nucleus</keyword>
<dbReference type="AlphaFoldDB" id="A0A9N8DQ15"/>
<protein>
    <submittedName>
        <fullName evidence="8">Associated protein 15 homolog</fullName>
    </submittedName>
</protein>
<dbReference type="EMBL" id="CAICTM010000202">
    <property type="protein sequence ID" value="CAB9504635.1"/>
    <property type="molecule type" value="Genomic_DNA"/>
</dbReference>
<feature type="repeat" description="WD" evidence="6">
    <location>
        <begin position="228"/>
        <end position="252"/>
    </location>
</feature>
<dbReference type="PANTHER" id="PTHR19924:SF26">
    <property type="entry name" value="U3 SMALL NUCLEOLAR RNA-ASSOCIATED PROTEIN 15 HOMOLOG"/>
    <property type="match status" value="1"/>
</dbReference>
<accession>A0A9N8DQ15</accession>
<reference evidence="8" key="1">
    <citation type="submission" date="2020-06" db="EMBL/GenBank/DDBJ databases">
        <authorList>
            <consortium name="Plant Systems Biology data submission"/>
        </authorList>
    </citation>
    <scope>NUCLEOTIDE SEQUENCE</scope>
    <source>
        <strain evidence="8">D6</strain>
    </source>
</reference>
<keyword evidence="4" id="KW-0677">Repeat</keyword>
<feature type="domain" description="U3 small nucleolar RNA-associated protein 15 C-terminal" evidence="7">
    <location>
        <begin position="522"/>
        <end position="652"/>
    </location>
</feature>
<evidence type="ECO:0000256" key="3">
    <source>
        <dbReference type="ARBA" id="ARBA00022574"/>
    </source>
</evidence>
<dbReference type="PROSITE" id="PS50082">
    <property type="entry name" value="WD_REPEATS_2"/>
    <property type="match status" value="1"/>
</dbReference>
<dbReference type="OrthoDB" id="431715at2759"/>
<dbReference type="GO" id="GO:0006364">
    <property type="term" value="P:rRNA processing"/>
    <property type="evidence" value="ECO:0007669"/>
    <property type="project" value="UniProtKB-KW"/>
</dbReference>
<keyword evidence="3 6" id="KW-0853">WD repeat</keyword>
<dbReference type="SMART" id="SM00320">
    <property type="entry name" value="WD40"/>
    <property type="match status" value="6"/>
</dbReference>
<evidence type="ECO:0000259" key="7">
    <source>
        <dbReference type="Pfam" id="PF09384"/>
    </source>
</evidence>
<dbReference type="InterPro" id="IPR001680">
    <property type="entry name" value="WD40_rpt"/>
</dbReference>
<evidence type="ECO:0000256" key="4">
    <source>
        <dbReference type="ARBA" id="ARBA00022737"/>
    </source>
</evidence>
<dbReference type="InterPro" id="IPR018983">
    <property type="entry name" value="U3_snoRNA-assocProt_15_C"/>
</dbReference>
<organism evidence="8 9">
    <name type="scientific">Seminavis robusta</name>
    <dbReference type="NCBI Taxonomy" id="568900"/>
    <lineage>
        <taxon>Eukaryota</taxon>
        <taxon>Sar</taxon>
        <taxon>Stramenopiles</taxon>
        <taxon>Ochrophyta</taxon>
        <taxon>Bacillariophyta</taxon>
        <taxon>Bacillariophyceae</taxon>
        <taxon>Bacillariophycidae</taxon>
        <taxon>Naviculales</taxon>
        <taxon>Naviculaceae</taxon>
        <taxon>Seminavis</taxon>
    </lineage>
</organism>
<keyword evidence="2" id="KW-0698">rRNA processing</keyword>
<dbReference type="Proteomes" id="UP001153069">
    <property type="component" value="Unassembled WGS sequence"/>
</dbReference>
<dbReference type="Pfam" id="PF09384">
    <property type="entry name" value="UTP15_C"/>
    <property type="match status" value="1"/>
</dbReference>
<evidence type="ECO:0000256" key="2">
    <source>
        <dbReference type="ARBA" id="ARBA00022552"/>
    </source>
</evidence>
<evidence type="ECO:0000256" key="6">
    <source>
        <dbReference type="PROSITE-ProRule" id="PRU00221"/>
    </source>
</evidence>
<keyword evidence="9" id="KW-1185">Reference proteome</keyword>
<evidence type="ECO:0000256" key="5">
    <source>
        <dbReference type="ARBA" id="ARBA00023242"/>
    </source>
</evidence>
<dbReference type="InterPro" id="IPR036322">
    <property type="entry name" value="WD40_repeat_dom_sf"/>
</dbReference>
<dbReference type="GO" id="GO:0045943">
    <property type="term" value="P:positive regulation of transcription by RNA polymerase I"/>
    <property type="evidence" value="ECO:0007669"/>
    <property type="project" value="TreeGrafter"/>
</dbReference>
<gene>
    <name evidence="8" type="ORF">SEMRO_203_G085690.1</name>
</gene>
<dbReference type="Gene3D" id="2.130.10.10">
    <property type="entry name" value="YVTN repeat-like/Quinoprotein amine dehydrogenase"/>
    <property type="match status" value="2"/>
</dbReference>
<comment type="subcellular location">
    <subcellularLocation>
        <location evidence="1">Nucleus</location>
        <location evidence="1">Nucleolus</location>
    </subcellularLocation>
</comment>
<dbReference type="GO" id="GO:0005730">
    <property type="term" value="C:nucleolus"/>
    <property type="evidence" value="ECO:0007669"/>
    <property type="project" value="UniProtKB-SubCell"/>
</dbReference>
<dbReference type="PANTHER" id="PTHR19924">
    <property type="entry name" value="UTP15 U3 SMALL NUCLEOLAR RNA-ASSOCIATED PROTEIN 15 FAMILY MEMBER"/>
    <property type="match status" value="1"/>
</dbReference>
<dbReference type="SUPFAM" id="SSF50978">
    <property type="entry name" value="WD40 repeat-like"/>
    <property type="match status" value="1"/>
</dbReference>
<comment type="caution">
    <text evidence="8">The sequence shown here is derived from an EMBL/GenBank/DDBJ whole genome shotgun (WGS) entry which is preliminary data.</text>
</comment>
<evidence type="ECO:0000313" key="8">
    <source>
        <dbReference type="EMBL" id="CAB9504635.1"/>
    </source>
</evidence>
<sequence>MTSLASKNSMIITTTGLSNNNNVFKTSLQLQTAKPTTSSIRAGLAQAQVALAKKKSDEDDTFGYTESDPNEARYWMNHYGLGTHHYSRPQRQYAHPRKLLLKPTAQTSIVQQVVFGPAATTATTKYAPLAVVGGPRVHLYGTNAVSAFTRHLARHRAGHDSPITTTTVAADRHVQTGGHLALAANFRNDGRLLAVGTDVGEVRICDVTMRATLSTFCTPNTKLPMRVVVWFRNGQHILSGGDDGVLRVWSLSASSGSIGAGGGNKASTALLELMGHGDSIRTAILWQQPASALKNATTAAWNQLAFSGSYDHSIRVWNVQMTDDEQDEDGQEDRCLSVLSHGAPVESLLTMASTDPNVPVWLLSAGGTTVKVWNPLTGECVCTVATQHRKTITSLLPVLRAPKNTTNNTDIVPAWRVVTGSLDGCIRIHTWDSSTGKLEHIHGIQVGTATPITALAVDEKGERLAIGTTEGTVHIRQKGPSITQHKSKRPPPAGTYAFFTRGANATLDIGNNDYILGAGPSATKKRKLQKYDQCLKQFNYGEALDEALETRNPQVVVAVLEELGKRRGLKIALSSRDEESLEPLLSFLVRYVTRPRFSSVLIGVSHMLIDIYSDVAGQSELVDELFGKLRMQVRNECRMQRGLLRLLGQIDAVVAMKPGSDGGGP</sequence>
<evidence type="ECO:0000256" key="1">
    <source>
        <dbReference type="ARBA" id="ARBA00004604"/>
    </source>
</evidence>
<dbReference type="InterPro" id="IPR015943">
    <property type="entry name" value="WD40/YVTN_repeat-like_dom_sf"/>
</dbReference>
<evidence type="ECO:0000313" key="9">
    <source>
        <dbReference type="Proteomes" id="UP001153069"/>
    </source>
</evidence>
<proteinExistence type="predicted"/>
<dbReference type="Pfam" id="PF00400">
    <property type="entry name" value="WD40"/>
    <property type="match status" value="2"/>
</dbReference>
<name>A0A9N8DQ15_9STRA</name>